<feature type="region of interest" description="Disordered" evidence="1">
    <location>
        <begin position="1"/>
        <end position="49"/>
    </location>
</feature>
<organism evidence="2 3">
    <name type="scientific">Streptomyces brevispora</name>
    <dbReference type="NCBI Taxonomy" id="887462"/>
    <lineage>
        <taxon>Bacteria</taxon>
        <taxon>Bacillati</taxon>
        <taxon>Actinomycetota</taxon>
        <taxon>Actinomycetes</taxon>
        <taxon>Kitasatosporales</taxon>
        <taxon>Streptomycetaceae</taxon>
        <taxon>Streptomyces</taxon>
    </lineage>
</organism>
<dbReference type="Proteomes" id="UP000318186">
    <property type="component" value="Unassembled WGS sequence"/>
</dbReference>
<sequence length="233" mass="24693">MSGAGRDHGTDPAHGHVPEDAPAHVPDRLRGHVPGHAPGEGPGYAPGDASGRVLAHVDLVAVRVDRTAPAGGTTVLRLLSLLPTHWDCAPRSVTSDRIMLRIAPRPSADRGTVRRTVRGVLADRALAGWAVGEPDGGGLGGGGPGRRCGGAVRAVARHRHDRPARGRRQSPAALPCRNHPCRNRPCHARPCRTHPRHTRPCRTHPRHTQPRSRASSAAWARLEAPSICISSAT</sequence>
<dbReference type="AlphaFoldDB" id="A0A561UW89"/>
<comment type="caution">
    <text evidence="2">The sequence shown here is derived from an EMBL/GenBank/DDBJ whole genome shotgun (WGS) entry which is preliminary data.</text>
</comment>
<feature type="compositionally biased region" description="Basic and acidic residues" evidence="1">
    <location>
        <begin position="1"/>
        <end position="30"/>
    </location>
</feature>
<reference evidence="2 3" key="1">
    <citation type="submission" date="2019-06" db="EMBL/GenBank/DDBJ databases">
        <title>Sequencing the genomes of 1000 actinobacteria strains.</title>
        <authorList>
            <person name="Klenk H.-P."/>
        </authorList>
    </citation>
    <scope>NUCLEOTIDE SEQUENCE [LARGE SCALE GENOMIC DNA]</scope>
    <source>
        <strain evidence="2 3">DSM 42059</strain>
    </source>
</reference>
<evidence type="ECO:0000313" key="2">
    <source>
        <dbReference type="EMBL" id="TWG03631.1"/>
    </source>
</evidence>
<accession>A0A561UW89</accession>
<gene>
    <name evidence="2" type="ORF">FHX80_112065</name>
</gene>
<evidence type="ECO:0000313" key="3">
    <source>
        <dbReference type="Proteomes" id="UP000318186"/>
    </source>
</evidence>
<feature type="region of interest" description="Disordered" evidence="1">
    <location>
        <begin position="195"/>
        <end position="218"/>
    </location>
</feature>
<proteinExistence type="predicted"/>
<feature type="compositionally biased region" description="Basic residues" evidence="1">
    <location>
        <begin position="195"/>
        <end position="210"/>
    </location>
</feature>
<evidence type="ECO:0000256" key="1">
    <source>
        <dbReference type="SAM" id="MobiDB-lite"/>
    </source>
</evidence>
<name>A0A561UW89_9ACTN</name>
<protein>
    <submittedName>
        <fullName evidence="2">Uncharacterized protein</fullName>
    </submittedName>
</protein>
<dbReference type="EMBL" id="VIWW01000001">
    <property type="protein sequence ID" value="TWG03631.1"/>
    <property type="molecule type" value="Genomic_DNA"/>
</dbReference>